<proteinExistence type="predicted"/>
<evidence type="ECO:0000313" key="1">
    <source>
        <dbReference type="EMBL" id="CAA9375870.1"/>
    </source>
</evidence>
<name>A0A6J4N2F7_9CHLR</name>
<organism evidence="1">
    <name type="scientific">uncultured Chloroflexia bacterium</name>
    <dbReference type="NCBI Taxonomy" id="1672391"/>
    <lineage>
        <taxon>Bacteria</taxon>
        <taxon>Bacillati</taxon>
        <taxon>Chloroflexota</taxon>
        <taxon>Chloroflexia</taxon>
        <taxon>environmental samples</taxon>
    </lineage>
</organism>
<reference evidence="1" key="1">
    <citation type="submission" date="2020-02" db="EMBL/GenBank/DDBJ databases">
        <authorList>
            <person name="Meier V. D."/>
        </authorList>
    </citation>
    <scope>NUCLEOTIDE SEQUENCE</scope>
    <source>
        <strain evidence="1">AVDCRST_MAG93</strain>
    </source>
</reference>
<dbReference type="AlphaFoldDB" id="A0A6J4N2F7"/>
<sequence>MVKRWQFFEKLLWVETLRRGSLTVFIASTLRSCRIRLDRATSRRGTRTLPAARSFANGPAAIVRVENAVFSDGQMKGMGVLTAGEGDWTLQAVTDHLRELTGGKDAVAALGAPYGAVGSPVDTQVGVTTGFEIEVRTPIMFTVSLKVAGVEKARVTARSGPGAERV</sequence>
<protein>
    <submittedName>
        <fullName evidence="1">Uncharacterized protein</fullName>
    </submittedName>
</protein>
<dbReference type="EMBL" id="CADCTR010002959">
    <property type="protein sequence ID" value="CAA9375870.1"/>
    <property type="molecule type" value="Genomic_DNA"/>
</dbReference>
<gene>
    <name evidence="1" type="ORF">AVDCRST_MAG93-8805</name>
</gene>
<accession>A0A6J4N2F7</accession>